<feature type="transmembrane region" description="Helical" evidence="1">
    <location>
        <begin position="114"/>
        <end position="130"/>
    </location>
</feature>
<dbReference type="Proteomes" id="UP000237000">
    <property type="component" value="Unassembled WGS sequence"/>
</dbReference>
<keyword evidence="1" id="KW-0472">Membrane</keyword>
<dbReference type="AlphaFoldDB" id="A0A2P5DL45"/>
<keyword evidence="3" id="KW-1185">Reference proteome</keyword>
<protein>
    <recommendedName>
        <fullName evidence="4">Transmembrane protein</fullName>
    </recommendedName>
</protein>
<evidence type="ECO:0008006" key="4">
    <source>
        <dbReference type="Google" id="ProtNLM"/>
    </source>
</evidence>
<feature type="transmembrane region" description="Helical" evidence="1">
    <location>
        <begin position="47"/>
        <end position="68"/>
    </location>
</feature>
<proteinExistence type="predicted"/>
<keyword evidence="1" id="KW-0812">Transmembrane</keyword>
<name>A0A2P5DL45_TREOI</name>
<organism evidence="2 3">
    <name type="scientific">Trema orientale</name>
    <name type="common">Charcoal tree</name>
    <name type="synonym">Celtis orientalis</name>
    <dbReference type="NCBI Taxonomy" id="63057"/>
    <lineage>
        <taxon>Eukaryota</taxon>
        <taxon>Viridiplantae</taxon>
        <taxon>Streptophyta</taxon>
        <taxon>Embryophyta</taxon>
        <taxon>Tracheophyta</taxon>
        <taxon>Spermatophyta</taxon>
        <taxon>Magnoliopsida</taxon>
        <taxon>eudicotyledons</taxon>
        <taxon>Gunneridae</taxon>
        <taxon>Pentapetalae</taxon>
        <taxon>rosids</taxon>
        <taxon>fabids</taxon>
        <taxon>Rosales</taxon>
        <taxon>Cannabaceae</taxon>
        <taxon>Trema</taxon>
    </lineage>
</organism>
<keyword evidence="1" id="KW-1133">Transmembrane helix</keyword>
<reference evidence="3" key="1">
    <citation type="submission" date="2016-06" db="EMBL/GenBank/DDBJ databases">
        <title>Parallel loss of symbiosis genes in relatives of nitrogen-fixing non-legume Parasponia.</title>
        <authorList>
            <person name="Van Velzen R."/>
            <person name="Holmer R."/>
            <person name="Bu F."/>
            <person name="Rutten L."/>
            <person name="Van Zeijl A."/>
            <person name="Liu W."/>
            <person name="Santuari L."/>
            <person name="Cao Q."/>
            <person name="Sharma T."/>
            <person name="Shen D."/>
            <person name="Roswanjaya Y."/>
            <person name="Wardhani T."/>
            <person name="Kalhor M.S."/>
            <person name="Jansen J."/>
            <person name="Van den Hoogen J."/>
            <person name="Gungor B."/>
            <person name="Hartog M."/>
            <person name="Hontelez J."/>
            <person name="Verver J."/>
            <person name="Yang W.-C."/>
            <person name="Schijlen E."/>
            <person name="Repin R."/>
            <person name="Schilthuizen M."/>
            <person name="Schranz E."/>
            <person name="Heidstra R."/>
            <person name="Miyata K."/>
            <person name="Fedorova E."/>
            <person name="Kohlen W."/>
            <person name="Bisseling T."/>
            <person name="Smit S."/>
            <person name="Geurts R."/>
        </authorList>
    </citation>
    <scope>NUCLEOTIDE SEQUENCE [LARGE SCALE GENOMIC DNA]</scope>
    <source>
        <strain evidence="3">cv. RG33-2</strain>
    </source>
</reference>
<comment type="caution">
    <text evidence="2">The sequence shown here is derived from an EMBL/GenBank/DDBJ whole genome shotgun (WGS) entry which is preliminary data.</text>
</comment>
<evidence type="ECO:0000256" key="1">
    <source>
        <dbReference type="SAM" id="Phobius"/>
    </source>
</evidence>
<gene>
    <name evidence="2" type="ORF">TorRG33x02_247990</name>
</gene>
<feature type="transmembrane region" description="Helical" evidence="1">
    <location>
        <begin position="89"/>
        <end position="108"/>
    </location>
</feature>
<accession>A0A2P5DL45</accession>
<sequence length="150" mass="16729">MEAVRNDGGAAKVKPMALWKSDFSMPYVLLRWLGTFAILLSGRTSSVITSIVGWHLGVLHGGHVLVAFNEFTLAIETTYKEFYLHLPEFRIWLSTTMIVGMGFVTSFFPKGITAIVAICYLIGLFGWLIFKHYSMIKSKRENETAASSAS</sequence>
<dbReference type="EMBL" id="JXTC01000263">
    <property type="protein sequence ID" value="PON74022.1"/>
    <property type="molecule type" value="Genomic_DNA"/>
</dbReference>
<evidence type="ECO:0000313" key="3">
    <source>
        <dbReference type="Proteomes" id="UP000237000"/>
    </source>
</evidence>
<dbReference type="InParanoid" id="A0A2P5DL45"/>
<evidence type="ECO:0000313" key="2">
    <source>
        <dbReference type="EMBL" id="PON74022.1"/>
    </source>
</evidence>